<evidence type="ECO:0008006" key="3">
    <source>
        <dbReference type="Google" id="ProtNLM"/>
    </source>
</evidence>
<gene>
    <name evidence="1" type="ORF">ACFQ1U_13355</name>
</gene>
<evidence type="ECO:0000313" key="2">
    <source>
        <dbReference type="Proteomes" id="UP001597062"/>
    </source>
</evidence>
<evidence type="ECO:0000313" key="1">
    <source>
        <dbReference type="EMBL" id="MFD0994193.1"/>
    </source>
</evidence>
<accession>A0ABW3JUH6</accession>
<proteinExistence type="predicted"/>
<reference evidence="2" key="1">
    <citation type="journal article" date="2019" name="Int. J. Syst. Evol. Microbiol.">
        <title>The Global Catalogue of Microorganisms (GCM) 10K type strain sequencing project: providing services to taxonomists for standard genome sequencing and annotation.</title>
        <authorList>
            <consortium name="The Broad Institute Genomics Platform"/>
            <consortium name="The Broad Institute Genome Sequencing Center for Infectious Disease"/>
            <person name="Wu L."/>
            <person name="Ma J."/>
        </authorList>
    </citation>
    <scope>NUCLEOTIDE SEQUENCE [LARGE SCALE GENOMIC DNA]</scope>
    <source>
        <strain evidence="2">CCUG 60527</strain>
    </source>
</reference>
<sequence length="182" mass="21425">MHTNKKIPLNITDKVEEALSFYPELKDKPITFQFKKNIKKSTMLAQPNFLSLLTGKKNRKYIIYISEQFKIADKKIKTTSIPAPVFIGWIGHELGHIVDYESMSNWELIVFGVKYILFENHLIEAERRADFYAVQRGMQQYILATKNYILKHADISESYKNRIKKYYVSPEEIMHLITEETT</sequence>
<keyword evidence="2" id="KW-1185">Reference proteome</keyword>
<organism evidence="1 2">
    <name type="scientific">Tenacibaculum geojense</name>
    <dbReference type="NCBI Taxonomy" id="915352"/>
    <lineage>
        <taxon>Bacteria</taxon>
        <taxon>Pseudomonadati</taxon>
        <taxon>Bacteroidota</taxon>
        <taxon>Flavobacteriia</taxon>
        <taxon>Flavobacteriales</taxon>
        <taxon>Flavobacteriaceae</taxon>
        <taxon>Tenacibaculum</taxon>
    </lineage>
</organism>
<name>A0ABW3JUH6_9FLAO</name>
<dbReference type="EMBL" id="JBHTJR010000057">
    <property type="protein sequence ID" value="MFD0994193.1"/>
    <property type="molecule type" value="Genomic_DNA"/>
</dbReference>
<dbReference type="Proteomes" id="UP001597062">
    <property type="component" value="Unassembled WGS sequence"/>
</dbReference>
<comment type="caution">
    <text evidence="1">The sequence shown here is derived from an EMBL/GenBank/DDBJ whole genome shotgun (WGS) entry which is preliminary data.</text>
</comment>
<protein>
    <recommendedName>
        <fullName evidence="3">Tox-MPTase4 domain-containing protein</fullName>
    </recommendedName>
</protein>
<dbReference type="RefSeq" id="WP_386109217.1">
    <property type="nucleotide sequence ID" value="NZ_JBHTJR010000057.1"/>
</dbReference>